<evidence type="ECO:0000313" key="5">
    <source>
        <dbReference type="EMBL" id="EEV18403.1"/>
    </source>
</evidence>
<dbReference type="AlphaFoldDB" id="C8PFL9"/>
<evidence type="ECO:0000256" key="2">
    <source>
        <dbReference type="ARBA" id="ARBA00016109"/>
    </source>
</evidence>
<protein>
    <recommendedName>
        <fullName evidence="2">CRISPR system Cms protein Csm4</fullName>
    </recommendedName>
</protein>
<gene>
    <name evidence="5" type="ORF">CAMGR0001_1750</name>
</gene>
<dbReference type="GO" id="GO:0051607">
    <property type="term" value="P:defense response to virus"/>
    <property type="evidence" value="ECO:0007669"/>
    <property type="project" value="UniProtKB-KW"/>
</dbReference>
<dbReference type="InterPro" id="IPR005510">
    <property type="entry name" value="Csm4"/>
</dbReference>
<comment type="caution">
    <text evidence="5">The sequence shown here is derived from an EMBL/GenBank/DDBJ whole genome shotgun (WGS) entry which is preliminary data.</text>
</comment>
<keyword evidence="4" id="KW-0051">Antiviral defense</keyword>
<accession>C8PFL9</accession>
<organism evidence="5 6">
    <name type="scientific">Campylobacter gracilis RM3268</name>
    <dbReference type="NCBI Taxonomy" id="553220"/>
    <lineage>
        <taxon>Bacteria</taxon>
        <taxon>Pseudomonadati</taxon>
        <taxon>Campylobacterota</taxon>
        <taxon>Epsilonproteobacteria</taxon>
        <taxon>Campylobacterales</taxon>
        <taxon>Campylobacteraceae</taxon>
        <taxon>Campylobacter</taxon>
    </lineage>
</organism>
<proteinExistence type="inferred from homology"/>
<dbReference type="Proteomes" id="UP000005709">
    <property type="component" value="Unassembled WGS sequence"/>
</dbReference>
<dbReference type="eggNOG" id="COG1567">
    <property type="taxonomic scope" value="Bacteria"/>
</dbReference>
<evidence type="ECO:0000256" key="3">
    <source>
        <dbReference type="ARBA" id="ARBA00022884"/>
    </source>
</evidence>
<evidence type="ECO:0000256" key="1">
    <source>
        <dbReference type="ARBA" id="ARBA00005772"/>
    </source>
</evidence>
<keyword evidence="6" id="KW-1185">Reference proteome</keyword>
<dbReference type="NCBIfam" id="TIGR01903">
    <property type="entry name" value="cas5_csm4"/>
    <property type="match status" value="1"/>
</dbReference>
<keyword evidence="3" id="KW-0694">RNA-binding</keyword>
<sequence length="262" mass="28967">MESLLENYDKEPFLIASDGFLSGFLPKPCLPLSVFGKNIDKKAIRKKIWLKADDFAEGKFQNALAGDELESKIKQNATIKNSINYATFTTDADEFAPFALIETALPPLDIYFLIDENAFSQEELKAVMHDIGECGYGKKASIGKGRFKIDKFENLNTPASKIFMALSPFVLQGSDLAIKKCFYEPFTRFGKHGGDLASSSDVTKKPVLMAQTSALIALEDESNIQFIGKSIRGVSTHKKSVQQGYAILIPTKWSGNELCKTL</sequence>
<dbReference type="EMBL" id="ACYG01000015">
    <property type="protein sequence ID" value="EEV18403.1"/>
    <property type="molecule type" value="Genomic_DNA"/>
</dbReference>
<comment type="similarity">
    <text evidence="1">Belongs to the CRISPR-associated Csm4 family.</text>
</comment>
<dbReference type="STRING" id="824.CGRAC_0533"/>
<dbReference type="GO" id="GO:0003723">
    <property type="term" value="F:RNA binding"/>
    <property type="evidence" value="ECO:0007669"/>
    <property type="project" value="UniProtKB-KW"/>
</dbReference>
<name>C8PFL9_9BACT</name>
<evidence type="ECO:0000256" key="4">
    <source>
        <dbReference type="ARBA" id="ARBA00023118"/>
    </source>
</evidence>
<reference evidence="5 6" key="1">
    <citation type="submission" date="2009-07" db="EMBL/GenBank/DDBJ databases">
        <authorList>
            <person name="Madupu R."/>
            <person name="Sebastian Y."/>
            <person name="Durkin A.S."/>
            <person name="Torralba M."/>
            <person name="Methe B."/>
            <person name="Sutton G.G."/>
            <person name="Strausberg R.L."/>
            <person name="Nelson K.E."/>
        </authorList>
    </citation>
    <scope>NUCLEOTIDE SEQUENCE [LARGE SCALE GENOMIC DNA]</scope>
    <source>
        <strain evidence="5 6">RM3268</strain>
    </source>
</reference>
<evidence type="ECO:0000313" key="6">
    <source>
        <dbReference type="Proteomes" id="UP000005709"/>
    </source>
</evidence>